<reference evidence="2 3" key="1">
    <citation type="journal article" date="2012" name="Stand. Genomic Sci.">
        <title>Complete genome sequence of the facultatively chemolithoautotrophic and methylotrophic alpha Proteobacterium Starkeya novella type strain (ATCC 8093(T)).</title>
        <authorList>
            <person name="Kappler U."/>
            <person name="Davenport K."/>
            <person name="Beatson S."/>
            <person name="Lucas S."/>
            <person name="Lapidus A."/>
            <person name="Copeland A."/>
            <person name="Berry K.W."/>
            <person name="Glavina Del Rio T."/>
            <person name="Hammon N."/>
            <person name="Dalin E."/>
            <person name="Tice H."/>
            <person name="Pitluck S."/>
            <person name="Richardson P."/>
            <person name="Bruce D."/>
            <person name="Goodwin L.A."/>
            <person name="Han C."/>
            <person name="Tapia R."/>
            <person name="Detter J.C."/>
            <person name="Chang Y.J."/>
            <person name="Jeffries C.D."/>
            <person name="Land M."/>
            <person name="Hauser L."/>
            <person name="Kyrpides N.C."/>
            <person name="Goker M."/>
            <person name="Ivanova N."/>
            <person name="Klenk H.P."/>
            <person name="Woyke T."/>
        </authorList>
    </citation>
    <scope>NUCLEOTIDE SEQUENCE [LARGE SCALE GENOMIC DNA]</scope>
    <source>
        <strain evidence="3">ATCC 8093 / DSM 506 / JCM 20403 / CCM 1077 / IAM 12100 / NBRC 12443 / NCIMB 10456</strain>
    </source>
</reference>
<protein>
    <submittedName>
        <fullName evidence="2">Uncharacterized protein</fullName>
    </submittedName>
</protein>
<evidence type="ECO:0000313" key="3">
    <source>
        <dbReference type="Proteomes" id="UP000006633"/>
    </source>
</evidence>
<dbReference type="AlphaFoldDB" id="D7A992"/>
<dbReference type="HOGENOM" id="CLU_2275714_0_0_5"/>
<evidence type="ECO:0000313" key="2">
    <source>
        <dbReference type="EMBL" id="ADH90654.1"/>
    </source>
</evidence>
<name>D7A992_ANCN5</name>
<evidence type="ECO:0000256" key="1">
    <source>
        <dbReference type="SAM" id="MobiDB-lite"/>
    </source>
</evidence>
<organism evidence="2 3">
    <name type="scientific">Ancylobacter novellus (strain ATCC 8093 / DSM 506 / JCM 20403 / CCM 1077 / IAM 12100 / NBRC 12443 / NCIMB 10456)</name>
    <name type="common">Starkeya novella</name>
    <dbReference type="NCBI Taxonomy" id="639283"/>
    <lineage>
        <taxon>Bacteria</taxon>
        <taxon>Pseudomonadati</taxon>
        <taxon>Pseudomonadota</taxon>
        <taxon>Alphaproteobacteria</taxon>
        <taxon>Hyphomicrobiales</taxon>
        <taxon>Xanthobacteraceae</taxon>
        <taxon>Ancylobacter</taxon>
    </lineage>
</organism>
<feature type="region of interest" description="Disordered" evidence="1">
    <location>
        <begin position="1"/>
        <end position="21"/>
    </location>
</feature>
<dbReference type="STRING" id="639283.Snov_3380"/>
<dbReference type="EMBL" id="CP002026">
    <property type="protein sequence ID" value="ADH90654.1"/>
    <property type="molecule type" value="Genomic_DNA"/>
</dbReference>
<gene>
    <name evidence="2" type="ordered locus">Snov_3380</name>
</gene>
<sequence length="102" mass="10954">MPAGIPLGDNPRSGPTPNRGNAIMRTRTTLAALAALLAFGALATPAAAQRYYEGRPQYQGWRAPTFPWQRPYSPPGGAMNQAALNGDAAIRYQETINAYAHK</sequence>
<dbReference type="KEGG" id="sno:Snov_3380"/>
<accession>D7A992</accession>
<keyword evidence="3" id="KW-1185">Reference proteome</keyword>
<proteinExistence type="predicted"/>
<dbReference type="Proteomes" id="UP000006633">
    <property type="component" value="Chromosome"/>
</dbReference>